<evidence type="ECO:0000256" key="1">
    <source>
        <dbReference type="SAM" id="MobiDB-lite"/>
    </source>
</evidence>
<dbReference type="RefSeq" id="WP_145369557.1">
    <property type="nucleotide sequence ID" value="NZ_CP036275.1"/>
</dbReference>
<dbReference type="GO" id="GO:0016740">
    <property type="term" value="F:transferase activity"/>
    <property type="evidence" value="ECO:0007669"/>
    <property type="project" value="UniProtKB-KW"/>
</dbReference>
<evidence type="ECO:0000313" key="3">
    <source>
        <dbReference type="EMBL" id="QDU38254.1"/>
    </source>
</evidence>
<keyword evidence="2" id="KW-0472">Membrane</keyword>
<dbReference type="InterPro" id="IPR008930">
    <property type="entry name" value="Terpenoid_cyclase/PrenylTrfase"/>
</dbReference>
<accession>A0A517Z735</accession>
<dbReference type="CDD" id="cd00688">
    <property type="entry name" value="ISOPREN_C2_like"/>
    <property type="match status" value="1"/>
</dbReference>
<feature type="transmembrane region" description="Helical" evidence="2">
    <location>
        <begin position="59"/>
        <end position="78"/>
    </location>
</feature>
<name>A0A517Z735_9PLAN</name>
<dbReference type="AlphaFoldDB" id="A0A517Z735"/>
<feature type="compositionally biased region" description="Polar residues" evidence="1">
    <location>
        <begin position="313"/>
        <end position="322"/>
    </location>
</feature>
<dbReference type="Gene3D" id="1.50.10.20">
    <property type="match status" value="2"/>
</dbReference>
<dbReference type="KEGG" id="mri:Mal4_25790"/>
<feature type="compositionally biased region" description="Basic and acidic residues" evidence="1">
    <location>
        <begin position="200"/>
        <end position="214"/>
    </location>
</feature>
<reference evidence="3 4" key="1">
    <citation type="submission" date="2019-02" db="EMBL/GenBank/DDBJ databases">
        <title>Deep-cultivation of Planctomycetes and their phenomic and genomic characterization uncovers novel biology.</title>
        <authorList>
            <person name="Wiegand S."/>
            <person name="Jogler M."/>
            <person name="Boedeker C."/>
            <person name="Pinto D."/>
            <person name="Vollmers J."/>
            <person name="Rivas-Marin E."/>
            <person name="Kohn T."/>
            <person name="Peeters S.H."/>
            <person name="Heuer A."/>
            <person name="Rast P."/>
            <person name="Oberbeckmann S."/>
            <person name="Bunk B."/>
            <person name="Jeske O."/>
            <person name="Meyerdierks A."/>
            <person name="Storesund J.E."/>
            <person name="Kallscheuer N."/>
            <person name="Luecker S."/>
            <person name="Lage O.M."/>
            <person name="Pohl T."/>
            <person name="Merkel B.J."/>
            <person name="Hornburger P."/>
            <person name="Mueller R.-W."/>
            <person name="Bruemmer F."/>
            <person name="Labrenz M."/>
            <person name="Spormann A.M."/>
            <person name="Op den Camp H."/>
            <person name="Overmann J."/>
            <person name="Amann R."/>
            <person name="Jetten M.S.M."/>
            <person name="Mascher T."/>
            <person name="Medema M.H."/>
            <person name="Devos D.P."/>
            <person name="Kaster A.-K."/>
            <person name="Ovreas L."/>
            <person name="Rohde M."/>
            <person name="Galperin M.Y."/>
            <person name="Jogler C."/>
        </authorList>
    </citation>
    <scope>NUCLEOTIDE SEQUENCE [LARGE SCALE GENOMIC DNA]</scope>
    <source>
        <strain evidence="3 4">Mal4</strain>
    </source>
</reference>
<feature type="compositionally biased region" description="Basic and acidic residues" evidence="1">
    <location>
        <begin position="263"/>
        <end position="276"/>
    </location>
</feature>
<proteinExistence type="predicted"/>
<sequence>MMLAAIDLTARLWHLLELVVAIVQPVLLLALCLGVVLASAHLLTMLGTRWGDRRVSSKALFFSVAVHLSMTCGIVALVPEYRSQLFRDRESPSEDRIRLETVMQDPVERADAGADRPVAVWEQLPETVREELERLERDFTVPVDDAAERARMDPLQPDPTDIAYRPDMLLEQPLQPRAAESSLPEAAAIPMQVDNPLAEARREADAPSVTRERSTLVAEGQPEQDDAPRPVPGAADRLADRVDLQPDLRSMNASLDEQALVQRSEDSDRITRREAPAESELTAPQAGADAPETDRPGSASAPTKPRIARQRTRTPVSPSETGLQRFRPLTTPSVESPVDPSPANSMLAATPSVRPEIARPDQLSGSPDGDAGGPYRVPAEYRLRSSENREEAARQFGGTDDSERAVQASLAWLKSVQHRDGYWDAGAYGAGRAPEATSASDRPNVGGDSDAGVTALAILAFLGAGHTPDRGEYSETVERALRWLVSQQRDDGNLGGQASSTASMYCHGIATFALAESYGLRSDPLSSRWLRRPVEKAIGYIVDQQLEDGGWRYEKGQPDGDMSMFGWQLMALKSAEIAGVPLPTGVKDRMIRFLRERSLGDRNGLASYRLGREFPVTPAMTAEALFCKQMLGISRDNPASAEAVGYLVRHLPRRSETNYYFWYYGTLSMFHYGGEEWSQWNDALRDLLISTQNSSGRFAGSWEPRGPWGPYGGRIYTTAIATLCLEVYYRYLPLYQASDDYGRN</sequence>
<evidence type="ECO:0000313" key="4">
    <source>
        <dbReference type="Proteomes" id="UP000320496"/>
    </source>
</evidence>
<feature type="region of interest" description="Disordered" evidence="1">
    <location>
        <begin position="250"/>
        <end position="377"/>
    </location>
</feature>
<dbReference type="EMBL" id="CP036275">
    <property type="protein sequence ID" value="QDU38254.1"/>
    <property type="molecule type" value="Genomic_DNA"/>
</dbReference>
<feature type="transmembrane region" description="Helical" evidence="2">
    <location>
        <begin position="12"/>
        <end position="38"/>
    </location>
</feature>
<dbReference type="OrthoDB" id="238862at2"/>
<organism evidence="3 4">
    <name type="scientific">Maioricimonas rarisocia</name>
    <dbReference type="NCBI Taxonomy" id="2528026"/>
    <lineage>
        <taxon>Bacteria</taxon>
        <taxon>Pseudomonadati</taxon>
        <taxon>Planctomycetota</taxon>
        <taxon>Planctomycetia</taxon>
        <taxon>Planctomycetales</taxon>
        <taxon>Planctomycetaceae</taxon>
        <taxon>Maioricimonas</taxon>
    </lineage>
</organism>
<keyword evidence="4" id="KW-1185">Reference proteome</keyword>
<gene>
    <name evidence="3" type="ORF">Mal4_25790</name>
</gene>
<keyword evidence="3" id="KW-0808">Transferase</keyword>
<protein>
    <submittedName>
        <fullName evidence="3">Prenyltransferase and squalene oxidase repeat protein</fullName>
    </submittedName>
</protein>
<keyword evidence="2" id="KW-0812">Transmembrane</keyword>
<feature type="region of interest" description="Disordered" evidence="1">
    <location>
        <begin position="200"/>
        <end position="234"/>
    </location>
</feature>
<dbReference type="SUPFAM" id="SSF48239">
    <property type="entry name" value="Terpenoid cyclases/Protein prenyltransferases"/>
    <property type="match status" value="1"/>
</dbReference>
<evidence type="ECO:0000256" key="2">
    <source>
        <dbReference type="SAM" id="Phobius"/>
    </source>
</evidence>
<dbReference type="Proteomes" id="UP000320496">
    <property type="component" value="Chromosome"/>
</dbReference>
<keyword evidence="2" id="KW-1133">Transmembrane helix</keyword>